<feature type="transmembrane region" description="Helical" evidence="1">
    <location>
        <begin position="174"/>
        <end position="202"/>
    </location>
</feature>
<protein>
    <recommendedName>
        <fullName evidence="2">DUF7847 domain-containing protein</fullName>
    </recommendedName>
</protein>
<keyword evidence="1" id="KW-0812">Transmembrane</keyword>
<comment type="caution">
    <text evidence="3">The sequence shown here is derived from an EMBL/GenBank/DDBJ whole genome shotgun (WGS) entry which is preliminary data.</text>
</comment>
<dbReference type="Proteomes" id="UP001214854">
    <property type="component" value="Unassembled WGS sequence"/>
</dbReference>
<feature type="domain" description="DUF7847" evidence="2">
    <location>
        <begin position="70"/>
        <end position="234"/>
    </location>
</feature>
<evidence type="ECO:0000313" key="4">
    <source>
        <dbReference type="Proteomes" id="UP001214854"/>
    </source>
</evidence>
<feature type="transmembrane region" description="Helical" evidence="1">
    <location>
        <begin position="63"/>
        <end position="82"/>
    </location>
</feature>
<feature type="transmembrane region" description="Helical" evidence="1">
    <location>
        <begin position="129"/>
        <end position="153"/>
    </location>
</feature>
<feature type="transmembrane region" description="Helical" evidence="1">
    <location>
        <begin position="208"/>
        <end position="236"/>
    </location>
</feature>
<evidence type="ECO:0000313" key="3">
    <source>
        <dbReference type="EMBL" id="MDC7684857.1"/>
    </source>
</evidence>
<accession>A0ABT5HXQ3</accession>
<sequence>MKFTIGNVFSRAFDLMGRHFALIFGMAAVTVGIPTFAFSAYMVTALGESPLETSGVGFSTTSGSLTGFGLGLASIILSLINYSMLTELAVTGLVGRKFELGESIGRAFANILPLIAIGILYGLAFIVGFILLIIPGIIVAVALSPCFAVYIAERGNGIGGALSKSWKLTENHRWGLFFISLLVGVATLILSSVVQAPFLFLAASLPPLVILGISTLANVVVNAVSLVFSVTCYVLLRESKEGRTPETAADVFA</sequence>
<dbReference type="RefSeq" id="WP_272749328.1">
    <property type="nucleotide sequence ID" value="NZ_JAQQKX010000016.1"/>
</dbReference>
<dbReference type="InterPro" id="IPR057169">
    <property type="entry name" value="DUF7847"/>
</dbReference>
<gene>
    <name evidence="3" type="ORF">PQU92_16350</name>
</gene>
<keyword evidence="4" id="KW-1185">Reference proteome</keyword>
<feature type="transmembrane region" description="Helical" evidence="1">
    <location>
        <begin position="20"/>
        <end position="43"/>
    </location>
</feature>
<feature type="transmembrane region" description="Helical" evidence="1">
    <location>
        <begin position="103"/>
        <end position="123"/>
    </location>
</feature>
<keyword evidence="1" id="KW-0472">Membrane</keyword>
<evidence type="ECO:0000259" key="2">
    <source>
        <dbReference type="Pfam" id="PF25231"/>
    </source>
</evidence>
<name>A0ABT5HXQ3_9CAUL</name>
<dbReference type="Pfam" id="PF25231">
    <property type="entry name" value="DUF7847"/>
    <property type="match status" value="1"/>
</dbReference>
<keyword evidence="1" id="KW-1133">Transmembrane helix</keyword>
<proteinExistence type="predicted"/>
<evidence type="ECO:0000256" key="1">
    <source>
        <dbReference type="SAM" id="Phobius"/>
    </source>
</evidence>
<reference evidence="3 4" key="1">
    <citation type="submission" date="2023-01" db="EMBL/GenBank/DDBJ databases">
        <title>Novel species of the genus Asticcacaulis isolated from rivers.</title>
        <authorList>
            <person name="Lu H."/>
        </authorList>
    </citation>
    <scope>NUCLEOTIDE SEQUENCE [LARGE SCALE GENOMIC DNA]</scope>
    <source>
        <strain evidence="3 4">BYS171W</strain>
    </source>
</reference>
<organism evidence="3 4">
    <name type="scientific">Asticcacaulis aquaticus</name>
    <dbReference type="NCBI Taxonomy" id="2984212"/>
    <lineage>
        <taxon>Bacteria</taxon>
        <taxon>Pseudomonadati</taxon>
        <taxon>Pseudomonadota</taxon>
        <taxon>Alphaproteobacteria</taxon>
        <taxon>Caulobacterales</taxon>
        <taxon>Caulobacteraceae</taxon>
        <taxon>Asticcacaulis</taxon>
    </lineage>
</organism>
<dbReference type="EMBL" id="JAQQKX010000016">
    <property type="protein sequence ID" value="MDC7684857.1"/>
    <property type="molecule type" value="Genomic_DNA"/>
</dbReference>